<comment type="caution">
    <text evidence="1">The sequence shown here is derived from an EMBL/GenBank/DDBJ whole genome shotgun (WGS) entry which is preliminary data.</text>
</comment>
<accession>A0AAJ0GIQ3</accession>
<dbReference type="EMBL" id="JAWDJX010000002">
    <property type="protein sequence ID" value="KAK3058334.1"/>
    <property type="molecule type" value="Genomic_DNA"/>
</dbReference>
<reference evidence="1" key="1">
    <citation type="submission" date="2023-04" db="EMBL/GenBank/DDBJ databases">
        <title>Black Yeasts Isolated from many extreme environments.</title>
        <authorList>
            <person name="Coleine C."/>
            <person name="Stajich J.E."/>
            <person name="Selbmann L."/>
        </authorList>
    </citation>
    <scope>NUCLEOTIDE SEQUENCE</scope>
    <source>
        <strain evidence="1">CCFEE 5312</strain>
    </source>
</reference>
<evidence type="ECO:0000313" key="2">
    <source>
        <dbReference type="Proteomes" id="UP001271007"/>
    </source>
</evidence>
<proteinExistence type="predicted"/>
<sequence length="198" mass="22654">MQRVWASCMEHQEGNLNTFEEIYNKTPITAADFLAIILKPPPSCIKTDVYRFLDRETSTPIGWAVMYLHSWDTASKTSLQSAVFTPLNIRGAFERNMEVVYPLCRFTIEHLNYEVLDARTVSNVEFSHSSTNYGFDFVQIFRRQVLLEKTEASNIYRVTKENWPLWQQVAGAYLGIQDEETAPRSGTPWTLANIGAGC</sequence>
<keyword evidence="2" id="KW-1185">Reference proteome</keyword>
<name>A0AAJ0GIQ3_9PEZI</name>
<dbReference type="AlphaFoldDB" id="A0AAJ0GIQ3"/>
<protein>
    <submittedName>
        <fullName evidence="1">Uncharacterized protein</fullName>
    </submittedName>
</protein>
<organism evidence="1 2">
    <name type="scientific">Extremus antarcticus</name>
    <dbReference type="NCBI Taxonomy" id="702011"/>
    <lineage>
        <taxon>Eukaryota</taxon>
        <taxon>Fungi</taxon>
        <taxon>Dikarya</taxon>
        <taxon>Ascomycota</taxon>
        <taxon>Pezizomycotina</taxon>
        <taxon>Dothideomycetes</taxon>
        <taxon>Dothideomycetidae</taxon>
        <taxon>Mycosphaerellales</taxon>
        <taxon>Extremaceae</taxon>
        <taxon>Extremus</taxon>
    </lineage>
</organism>
<evidence type="ECO:0000313" key="1">
    <source>
        <dbReference type="EMBL" id="KAK3058334.1"/>
    </source>
</evidence>
<gene>
    <name evidence="1" type="ORF">LTR09_001412</name>
</gene>
<dbReference type="Proteomes" id="UP001271007">
    <property type="component" value="Unassembled WGS sequence"/>
</dbReference>